<evidence type="ECO:0000256" key="11">
    <source>
        <dbReference type="ARBA" id="ARBA00022827"/>
    </source>
</evidence>
<evidence type="ECO:0000256" key="7">
    <source>
        <dbReference type="ARBA" id="ARBA00015188"/>
    </source>
</evidence>
<evidence type="ECO:0000256" key="17">
    <source>
        <dbReference type="ARBA" id="ARBA00023316"/>
    </source>
</evidence>
<dbReference type="GO" id="GO:0071949">
    <property type="term" value="F:FAD binding"/>
    <property type="evidence" value="ECO:0007669"/>
    <property type="project" value="InterPro"/>
</dbReference>
<dbReference type="SUPFAM" id="SSF56176">
    <property type="entry name" value="FAD-binding/transporter-associated domain-like"/>
    <property type="match status" value="1"/>
</dbReference>
<evidence type="ECO:0000256" key="12">
    <source>
        <dbReference type="ARBA" id="ARBA00022857"/>
    </source>
</evidence>
<evidence type="ECO:0000313" key="23">
    <source>
        <dbReference type="Proteomes" id="UP000196027"/>
    </source>
</evidence>
<feature type="active site" evidence="20">
    <location>
        <position position="156"/>
    </location>
</feature>
<keyword evidence="16 20" id="KW-0131">Cell cycle</keyword>
<dbReference type="NCBIfam" id="NF010478">
    <property type="entry name" value="PRK13903.1"/>
    <property type="match status" value="1"/>
</dbReference>
<dbReference type="GO" id="GO:0071555">
    <property type="term" value="P:cell wall organization"/>
    <property type="evidence" value="ECO:0007669"/>
    <property type="project" value="UniProtKB-KW"/>
</dbReference>
<dbReference type="InterPro" id="IPR036635">
    <property type="entry name" value="MurB_C_sf"/>
</dbReference>
<dbReference type="NCBIfam" id="NF000755">
    <property type="entry name" value="PRK00046.1"/>
    <property type="match status" value="1"/>
</dbReference>
<organism evidence="22 23">
    <name type="scientific">Oleiphilus messinensis</name>
    <dbReference type="NCBI Taxonomy" id="141451"/>
    <lineage>
        <taxon>Bacteria</taxon>
        <taxon>Pseudomonadati</taxon>
        <taxon>Pseudomonadota</taxon>
        <taxon>Gammaproteobacteria</taxon>
        <taxon>Oceanospirillales</taxon>
        <taxon>Oleiphilaceae</taxon>
        <taxon>Oleiphilus</taxon>
    </lineage>
</organism>
<comment type="pathway">
    <text evidence="4 20">Cell wall biogenesis; peptidoglycan biosynthesis.</text>
</comment>
<dbReference type="InterPro" id="IPR016167">
    <property type="entry name" value="FAD-bd_PCMH_sub1"/>
</dbReference>
<evidence type="ECO:0000256" key="8">
    <source>
        <dbReference type="ARBA" id="ARBA00022490"/>
    </source>
</evidence>
<dbReference type="AlphaFoldDB" id="A0A1Y0I9P9"/>
<keyword evidence="17 20" id="KW-0961">Cell wall biogenesis/degradation</keyword>
<dbReference type="Pfam" id="PF02873">
    <property type="entry name" value="MurB_C"/>
    <property type="match status" value="1"/>
</dbReference>
<evidence type="ECO:0000256" key="2">
    <source>
        <dbReference type="ARBA" id="ARBA00003921"/>
    </source>
</evidence>
<keyword evidence="8 20" id="KW-0963">Cytoplasm</keyword>
<comment type="function">
    <text evidence="2 20">Cell wall formation.</text>
</comment>
<dbReference type="GO" id="GO:0005829">
    <property type="term" value="C:cytosol"/>
    <property type="evidence" value="ECO:0007669"/>
    <property type="project" value="TreeGrafter"/>
</dbReference>
<sequence length="349" mass="37995">MLKLNTLAVDASARYVIAITSVEELESALTFARTRGLEWFVIGAGSNLILASDFSGLIIHNQISGREILSDNGASVVLKAGAGEVWHDWVRYTLRQGLAGLENLSLIPGTVGAAPVQNIGAYGEEIANSLLSVQVYDCDRSEVRTLSAAECEFAYRDSLFKQQAGRFVILSVTFKLCRYGAPGGHYDFNLSYQPLADLTAKTPPNSPQDVSDIVCAIRREKLPDPQQIPNVGSFFKNPVIDVSHFERLHHEYPSMPHYPAQKGVKVAAGWLIDQLGWKGYRNALVGIHEQQALVLINHGGGRGADILALAQQVADSVFKQFEIQLEIEPVVLGGSSVPGHSSSRFEPGR</sequence>
<keyword evidence="23" id="KW-1185">Reference proteome</keyword>
<evidence type="ECO:0000256" key="15">
    <source>
        <dbReference type="ARBA" id="ARBA00023002"/>
    </source>
</evidence>
<feature type="active site" evidence="20">
    <location>
        <position position="328"/>
    </location>
</feature>
<protein>
    <recommendedName>
        <fullName evidence="7 20">UDP-N-acetylenolpyruvoylglucosamine reductase</fullName>
        <ecNumber evidence="6 20">1.3.1.98</ecNumber>
    </recommendedName>
    <alternativeName>
        <fullName evidence="18 20">UDP-N-acetylmuramate dehydrogenase</fullName>
    </alternativeName>
</protein>
<dbReference type="PROSITE" id="PS51387">
    <property type="entry name" value="FAD_PCMH"/>
    <property type="match status" value="1"/>
</dbReference>
<dbReference type="InterPro" id="IPR036318">
    <property type="entry name" value="FAD-bd_PCMH-like_sf"/>
</dbReference>
<evidence type="ECO:0000256" key="6">
    <source>
        <dbReference type="ARBA" id="ARBA00012518"/>
    </source>
</evidence>
<dbReference type="InterPro" id="IPR016166">
    <property type="entry name" value="FAD-bd_PCMH"/>
</dbReference>
<reference evidence="22 23" key="1">
    <citation type="submission" date="2017-05" db="EMBL/GenBank/DDBJ databases">
        <title>Genomic insights into alkan degradation activity of Oleiphilus messinensis.</title>
        <authorList>
            <person name="Kozyavkin S.A."/>
            <person name="Slesarev A.I."/>
            <person name="Golyshin P.N."/>
            <person name="Korzhenkov A."/>
            <person name="Golyshina O.N."/>
            <person name="Toshchakov S.V."/>
        </authorList>
    </citation>
    <scope>NUCLEOTIDE SEQUENCE [LARGE SCALE GENOMIC DNA]</scope>
    <source>
        <strain evidence="22 23">ME102</strain>
    </source>
</reference>
<keyword evidence="11 20" id="KW-0274">FAD</keyword>
<name>A0A1Y0I9P9_9GAMM</name>
<comment type="catalytic activity">
    <reaction evidence="19 20">
        <text>UDP-N-acetyl-alpha-D-muramate + NADP(+) = UDP-N-acetyl-3-O-(1-carboxyvinyl)-alpha-D-glucosamine + NADPH + H(+)</text>
        <dbReference type="Rhea" id="RHEA:12248"/>
        <dbReference type="ChEBI" id="CHEBI:15378"/>
        <dbReference type="ChEBI" id="CHEBI:57783"/>
        <dbReference type="ChEBI" id="CHEBI:58349"/>
        <dbReference type="ChEBI" id="CHEBI:68483"/>
        <dbReference type="ChEBI" id="CHEBI:70757"/>
        <dbReference type="EC" id="1.3.1.98"/>
    </reaction>
</comment>
<keyword evidence="10 20" id="KW-0285">Flavoprotein</keyword>
<dbReference type="EMBL" id="CP021425">
    <property type="protein sequence ID" value="ARU56154.1"/>
    <property type="molecule type" value="Genomic_DNA"/>
</dbReference>
<dbReference type="Pfam" id="PF01565">
    <property type="entry name" value="FAD_binding_4"/>
    <property type="match status" value="1"/>
</dbReference>
<gene>
    <name evidence="20" type="primary">murB</name>
    <name evidence="22" type="ORF">OLMES_2081</name>
</gene>
<dbReference type="InterPro" id="IPR006094">
    <property type="entry name" value="Oxid_FAD_bind_N"/>
</dbReference>
<dbReference type="GO" id="GO:0009252">
    <property type="term" value="P:peptidoglycan biosynthetic process"/>
    <property type="evidence" value="ECO:0007669"/>
    <property type="project" value="UniProtKB-UniRule"/>
</dbReference>
<evidence type="ECO:0000256" key="20">
    <source>
        <dbReference type="HAMAP-Rule" id="MF_00037"/>
    </source>
</evidence>
<dbReference type="GO" id="GO:0008762">
    <property type="term" value="F:UDP-N-acetylmuramate dehydrogenase activity"/>
    <property type="evidence" value="ECO:0007669"/>
    <property type="project" value="UniProtKB-UniRule"/>
</dbReference>
<keyword evidence="15 20" id="KW-0560">Oxidoreductase</keyword>
<dbReference type="EC" id="1.3.1.98" evidence="6 20"/>
<dbReference type="PANTHER" id="PTHR21071">
    <property type="entry name" value="UDP-N-ACETYLENOLPYRUVOYLGLUCOSAMINE REDUCTASE"/>
    <property type="match status" value="1"/>
</dbReference>
<keyword evidence="9 20" id="KW-0132">Cell division</keyword>
<comment type="cofactor">
    <cofactor evidence="1 20">
        <name>FAD</name>
        <dbReference type="ChEBI" id="CHEBI:57692"/>
    </cofactor>
</comment>
<evidence type="ECO:0000313" key="22">
    <source>
        <dbReference type="EMBL" id="ARU56154.1"/>
    </source>
</evidence>
<dbReference type="GO" id="GO:0008360">
    <property type="term" value="P:regulation of cell shape"/>
    <property type="evidence" value="ECO:0007669"/>
    <property type="project" value="UniProtKB-KW"/>
</dbReference>
<dbReference type="InterPro" id="IPR003170">
    <property type="entry name" value="MurB"/>
</dbReference>
<evidence type="ECO:0000256" key="10">
    <source>
        <dbReference type="ARBA" id="ARBA00022630"/>
    </source>
</evidence>
<evidence type="ECO:0000256" key="18">
    <source>
        <dbReference type="ARBA" id="ARBA00031026"/>
    </source>
</evidence>
<dbReference type="NCBIfam" id="TIGR00179">
    <property type="entry name" value="murB"/>
    <property type="match status" value="1"/>
</dbReference>
<dbReference type="KEGG" id="ome:OLMES_2081"/>
<evidence type="ECO:0000256" key="4">
    <source>
        <dbReference type="ARBA" id="ARBA00004752"/>
    </source>
</evidence>
<dbReference type="Gene3D" id="3.30.465.10">
    <property type="match status" value="1"/>
</dbReference>
<comment type="similarity">
    <text evidence="5 20">Belongs to the MurB family.</text>
</comment>
<feature type="active site" description="Proton donor" evidence="20">
    <location>
        <position position="233"/>
    </location>
</feature>
<dbReference type="Gene3D" id="3.30.43.10">
    <property type="entry name" value="Uridine Diphospho-n-acetylenolpyruvylglucosamine Reductase, domain 2"/>
    <property type="match status" value="1"/>
</dbReference>
<dbReference type="HAMAP" id="MF_00037">
    <property type="entry name" value="MurB"/>
    <property type="match status" value="1"/>
</dbReference>
<evidence type="ECO:0000256" key="1">
    <source>
        <dbReference type="ARBA" id="ARBA00001974"/>
    </source>
</evidence>
<dbReference type="Proteomes" id="UP000196027">
    <property type="component" value="Chromosome"/>
</dbReference>
<keyword evidence="12 20" id="KW-0521">NADP</keyword>
<comment type="subcellular location">
    <subcellularLocation>
        <location evidence="3 20">Cytoplasm</location>
    </subcellularLocation>
</comment>
<evidence type="ECO:0000256" key="9">
    <source>
        <dbReference type="ARBA" id="ARBA00022618"/>
    </source>
</evidence>
<keyword evidence="13 20" id="KW-0133">Cell shape</keyword>
<dbReference type="SUPFAM" id="SSF56194">
    <property type="entry name" value="Uridine diphospho-N-Acetylenolpyruvylglucosamine reductase, MurB, C-terminal domain"/>
    <property type="match status" value="1"/>
</dbReference>
<dbReference type="Gene3D" id="3.90.78.10">
    <property type="entry name" value="UDP-N-acetylenolpyruvoylglucosamine reductase, C-terminal domain"/>
    <property type="match status" value="1"/>
</dbReference>
<dbReference type="PANTHER" id="PTHR21071:SF4">
    <property type="entry name" value="UDP-N-ACETYLENOLPYRUVOYLGLUCOSAMINE REDUCTASE"/>
    <property type="match status" value="1"/>
</dbReference>
<evidence type="ECO:0000256" key="5">
    <source>
        <dbReference type="ARBA" id="ARBA00010485"/>
    </source>
</evidence>
<dbReference type="UniPathway" id="UPA00219"/>
<evidence type="ECO:0000256" key="13">
    <source>
        <dbReference type="ARBA" id="ARBA00022960"/>
    </source>
</evidence>
<dbReference type="InterPro" id="IPR011601">
    <property type="entry name" value="MurB_C"/>
</dbReference>
<accession>A0A1Y0I9P9</accession>
<dbReference type="GO" id="GO:0051301">
    <property type="term" value="P:cell division"/>
    <property type="evidence" value="ECO:0007669"/>
    <property type="project" value="UniProtKB-KW"/>
</dbReference>
<evidence type="ECO:0000256" key="14">
    <source>
        <dbReference type="ARBA" id="ARBA00022984"/>
    </source>
</evidence>
<evidence type="ECO:0000259" key="21">
    <source>
        <dbReference type="PROSITE" id="PS51387"/>
    </source>
</evidence>
<dbReference type="InterPro" id="IPR016169">
    <property type="entry name" value="FAD-bd_PCMH_sub2"/>
</dbReference>
<evidence type="ECO:0000256" key="19">
    <source>
        <dbReference type="ARBA" id="ARBA00048914"/>
    </source>
</evidence>
<keyword evidence="14 20" id="KW-0573">Peptidoglycan synthesis</keyword>
<evidence type="ECO:0000256" key="16">
    <source>
        <dbReference type="ARBA" id="ARBA00023306"/>
    </source>
</evidence>
<proteinExistence type="inferred from homology"/>
<evidence type="ECO:0000256" key="3">
    <source>
        <dbReference type="ARBA" id="ARBA00004496"/>
    </source>
</evidence>
<feature type="domain" description="FAD-binding PCMH-type" evidence="21">
    <location>
        <begin position="9"/>
        <end position="179"/>
    </location>
</feature>